<keyword evidence="9" id="KW-0808">Transferase</keyword>
<keyword evidence="7 10" id="KW-0472">Membrane</keyword>
<keyword evidence="3" id="KW-1003">Cell membrane</keyword>
<dbReference type="InterPro" id="IPR010627">
    <property type="entry name" value="Prepilin_pept_A24_N"/>
</dbReference>
<keyword evidence="9" id="KW-0378">Hydrolase</keyword>
<reference evidence="13 14" key="1">
    <citation type="submission" date="2020-06" db="EMBL/GenBank/DDBJ databases">
        <title>Dysbiosis in marine aquaculture revealed through microbiome analysis: reverse ecology for environmental sustainability.</title>
        <authorList>
            <person name="Haro-Moreno J.M."/>
            <person name="Coutinho F.H."/>
            <person name="Zaragoza-Solas A."/>
            <person name="Picazo A."/>
            <person name="Almagro-Moreno S."/>
            <person name="Lopez-Perez M."/>
        </authorList>
    </citation>
    <scope>NUCLEOTIDE SEQUENCE [LARGE SCALE GENOMIC DNA]</scope>
    <source>
        <strain evidence="13">MCMED-G42</strain>
    </source>
</reference>
<feature type="transmembrane region" description="Helical" evidence="10">
    <location>
        <begin position="183"/>
        <end position="205"/>
    </location>
</feature>
<dbReference type="PANTHER" id="PTHR30487">
    <property type="entry name" value="TYPE 4 PREPILIN-LIKE PROTEINS LEADER PEPTIDE-PROCESSING ENZYME"/>
    <property type="match status" value="1"/>
</dbReference>
<dbReference type="AlphaFoldDB" id="A0A838YXY3"/>
<dbReference type="PANTHER" id="PTHR30487:SF0">
    <property type="entry name" value="PREPILIN LEADER PEPTIDASE_N-METHYLTRANSFERASE-RELATED"/>
    <property type="match status" value="1"/>
</dbReference>
<dbReference type="Pfam" id="PF06750">
    <property type="entry name" value="A24_N_bact"/>
    <property type="match status" value="1"/>
</dbReference>
<dbReference type="InterPro" id="IPR014032">
    <property type="entry name" value="Peptidase_A24A_bac"/>
</dbReference>
<dbReference type="GO" id="GO:0008168">
    <property type="term" value="F:methyltransferase activity"/>
    <property type="evidence" value="ECO:0007669"/>
    <property type="project" value="UniProtKB-KW"/>
</dbReference>
<dbReference type="InterPro" id="IPR000045">
    <property type="entry name" value="Prepilin_IV_endopep_pep"/>
</dbReference>
<evidence type="ECO:0000256" key="1">
    <source>
        <dbReference type="ARBA" id="ARBA00004429"/>
    </source>
</evidence>
<keyword evidence="6 10" id="KW-1133">Transmembrane helix</keyword>
<dbReference type="Pfam" id="PF01478">
    <property type="entry name" value="Peptidase_A24"/>
    <property type="match status" value="1"/>
</dbReference>
<dbReference type="EC" id="3.4.23.43" evidence="9"/>
<gene>
    <name evidence="13" type="ORF">H2021_03245</name>
</gene>
<keyword evidence="5 9" id="KW-0812">Transmembrane</keyword>
<evidence type="ECO:0000259" key="11">
    <source>
        <dbReference type="Pfam" id="PF01478"/>
    </source>
</evidence>
<evidence type="ECO:0000313" key="13">
    <source>
        <dbReference type="EMBL" id="MBA4724215.1"/>
    </source>
</evidence>
<dbReference type="GO" id="GO:0006465">
    <property type="term" value="P:signal peptide processing"/>
    <property type="evidence" value="ECO:0007669"/>
    <property type="project" value="TreeGrafter"/>
</dbReference>
<keyword evidence="9" id="KW-0511">Multifunctional enzyme</keyword>
<evidence type="ECO:0000256" key="9">
    <source>
        <dbReference type="RuleBase" id="RU003794"/>
    </source>
</evidence>
<dbReference type="PRINTS" id="PR00864">
    <property type="entry name" value="PREPILNPTASE"/>
</dbReference>
<evidence type="ECO:0000256" key="7">
    <source>
        <dbReference type="ARBA" id="ARBA00023136"/>
    </source>
</evidence>
<comment type="subcellular location">
    <subcellularLocation>
        <location evidence="1">Cell inner membrane</location>
        <topology evidence="1">Multi-pass membrane protein</topology>
    </subcellularLocation>
    <subcellularLocation>
        <location evidence="9">Cell membrane</location>
        <topology evidence="9">Multi-pass membrane protein</topology>
    </subcellularLocation>
</comment>
<keyword evidence="4" id="KW-0997">Cell inner membrane</keyword>
<comment type="catalytic activity">
    <reaction evidence="9">
        <text>Typically cleaves a -Gly-|-Phe- bond to release an N-terminal, basic peptide of 5-8 residues from type IV prepilin, and then N-methylates the new N-terminal amino group, the methyl donor being S-adenosyl-L-methionine.</text>
        <dbReference type="EC" id="3.4.23.43"/>
    </reaction>
</comment>
<proteinExistence type="inferred from homology"/>
<feature type="domain" description="Prepilin peptidase A24 N-terminal" evidence="12">
    <location>
        <begin position="2"/>
        <end position="75"/>
    </location>
</feature>
<dbReference type="EC" id="2.1.1.-" evidence="9"/>
<evidence type="ECO:0000256" key="6">
    <source>
        <dbReference type="ARBA" id="ARBA00022989"/>
    </source>
</evidence>
<dbReference type="EMBL" id="JACETM010000031">
    <property type="protein sequence ID" value="MBA4724215.1"/>
    <property type="molecule type" value="Genomic_DNA"/>
</dbReference>
<evidence type="ECO:0000256" key="3">
    <source>
        <dbReference type="ARBA" id="ARBA00022475"/>
    </source>
</evidence>
<evidence type="ECO:0000256" key="5">
    <source>
        <dbReference type="ARBA" id="ARBA00022692"/>
    </source>
</evidence>
<comment type="function">
    <text evidence="9">Plays an essential role in type IV pili and type II pseudopili formation by proteolytically removing the leader sequence from substrate proteins and subsequently monomethylating the alpha-amino group of the newly exposed N-terminal phenylalanine.</text>
</comment>
<dbReference type="GO" id="GO:0032259">
    <property type="term" value="P:methylation"/>
    <property type="evidence" value="ECO:0007669"/>
    <property type="project" value="UniProtKB-KW"/>
</dbReference>
<feature type="transmembrane region" description="Helical" evidence="10">
    <location>
        <begin position="104"/>
        <end position="126"/>
    </location>
</feature>
<feature type="transmembrane region" description="Helical" evidence="10">
    <location>
        <begin position="138"/>
        <end position="163"/>
    </location>
</feature>
<evidence type="ECO:0000256" key="4">
    <source>
        <dbReference type="ARBA" id="ARBA00022519"/>
    </source>
</evidence>
<evidence type="ECO:0000313" key="14">
    <source>
        <dbReference type="Proteomes" id="UP000585327"/>
    </source>
</evidence>
<sequence length="243" mass="27134">MIIYRLSPGNNNKNINLFFPRSHCPSCKKNIANINLIPLIGFIKQRGRCSNCNVKISFYYPINEIVHLIIGLVLYSILGLSIQLLISFLIAVILIILFMLDYKFFLLPFNINIALLLIGLIGIGYAEIFKISFLDYNNLSMSVAGAFIGFAFLWLVNFFFNLIKGYDGIGGGDFILLASLGSIAGPFSLPFIILFGSLASILIYFFKIKALSNQIPLGSGLVLGFLIFILLNYFELLNIYSVI</sequence>
<feature type="domain" description="Prepilin type IV endopeptidase peptidase" evidence="11">
    <location>
        <begin position="89"/>
        <end position="203"/>
    </location>
</feature>
<accession>A0A838YXY3</accession>
<comment type="similarity">
    <text evidence="2 8">Belongs to the peptidase A24 family.</text>
</comment>
<keyword evidence="9" id="KW-0489">Methyltransferase</keyword>
<feature type="transmembrane region" description="Helical" evidence="10">
    <location>
        <begin position="65"/>
        <end position="98"/>
    </location>
</feature>
<evidence type="ECO:0000256" key="2">
    <source>
        <dbReference type="ARBA" id="ARBA00005801"/>
    </source>
</evidence>
<keyword evidence="9" id="KW-0645">Protease</keyword>
<dbReference type="InterPro" id="IPR050882">
    <property type="entry name" value="Prepilin_peptidase/N-MTase"/>
</dbReference>
<evidence type="ECO:0000256" key="10">
    <source>
        <dbReference type="SAM" id="Phobius"/>
    </source>
</evidence>
<dbReference type="Proteomes" id="UP000585327">
    <property type="component" value="Unassembled WGS sequence"/>
</dbReference>
<dbReference type="GO" id="GO:0004190">
    <property type="term" value="F:aspartic-type endopeptidase activity"/>
    <property type="evidence" value="ECO:0007669"/>
    <property type="project" value="UniProtKB-EC"/>
</dbReference>
<name>A0A838YXY3_9GAMM</name>
<evidence type="ECO:0000256" key="8">
    <source>
        <dbReference type="RuleBase" id="RU003793"/>
    </source>
</evidence>
<dbReference type="GO" id="GO:0005886">
    <property type="term" value="C:plasma membrane"/>
    <property type="evidence" value="ECO:0007669"/>
    <property type="project" value="UniProtKB-SubCell"/>
</dbReference>
<protein>
    <recommendedName>
        <fullName evidence="9">Prepilin leader peptidase/N-methyltransferase</fullName>
        <ecNumber evidence="9">2.1.1.-</ecNumber>
        <ecNumber evidence="9">3.4.23.43</ecNumber>
    </recommendedName>
</protein>
<feature type="transmembrane region" description="Helical" evidence="10">
    <location>
        <begin position="217"/>
        <end position="234"/>
    </location>
</feature>
<comment type="caution">
    <text evidence="13">The sequence shown here is derived from an EMBL/GenBank/DDBJ whole genome shotgun (WGS) entry which is preliminary data.</text>
</comment>
<evidence type="ECO:0000259" key="12">
    <source>
        <dbReference type="Pfam" id="PF06750"/>
    </source>
</evidence>
<organism evidence="13 14">
    <name type="scientific">SAR86 cluster bacterium</name>
    <dbReference type="NCBI Taxonomy" id="2030880"/>
    <lineage>
        <taxon>Bacteria</taxon>
        <taxon>Pseudomonadati</taxon>
        <taxon>Pseudomonadota</taxon>
        <taxon>Gammaproteobacteria</taxon>
        <taxon>SAR86 cluster</taxon>
    </lineage>
</organism>